<proteinExistence type="predicted"/>
<evidence type="ECO:0000256" key="1">
    <source>
        <dbReference type="SAM" id="MobiDB-lite"/>
    </source>
</evidence>
<dbReference type="RefSeq" id="WP_303542228.1">
    <property type="nucleotide sequence ID" value="NZ_JAUOTP010000004.1"/>
</dbReference>
<protein>
    <submittedName>
        <fullName evidence="2">Uncharacterized protein</fullName>
    </submittedName>
</protein>
<name>A0ABT8Y8V0_9SPHN</name>
<organism evidence="2 3">
    <name type="scientific">Sphingomonas natans</name>
    <dbReference type="NCBI Taxonomy" id="3063330"/>
    <lineage>
        <taxon>Bacteria</taxon>
        <taxon>Pseudomonadati</taxon>
        <taxon>Pseudomonadota</taxon>
        <taxon>Alphaproteobacteria</taxon>
        <taxon>Sphingomonadales</taxon>
        <taxon>Sphingomonadaceae</taxon>
        <taxon>Sphingomonas</taxon>
    </lineage>
</organism>
<feature type="compositionally biased region" description="Low complexity" evidence="1">
    <location>
        <begin position="28"/>
        <end position="55"/>
    </location>
</feature>
<feature type="region of interest" description="Disordered" evidence="1">
    <location>
        <begin position="1"/>
        <end position="57"/>
    </location>
</feature>
<gene>
    <name evidence="2" type="ORF">Q4F19_10240</name>
</gene>
<comment type="caution">
    <text evidence="2">The sequence shown here is derived from an EMBL/GenBank/DDBJ whole genome shotgun (WGS) entry which is preliminary data.</text>
</comment>
<sequence length="184" mass="18931">MAAADKPLPEGTDHVINGASSLGDDDIGTTATSSSTDASSDASDTTDGSTAGADAPRGAFFERFEDVKAQGYDRAREYAVLGKDRTTGALDDFIRMINDAAGQVDSKVGSQYGDYARRAAEGIASFNDALKGKDVDDLFTDAREMVAKAPAIAVGTAAALGFVVARLAKAGLDTAKPDKDEPSA</sequence>
<evidence type="ECO:0000313" key="3">
    <source>
        <dbReference type="Proteomes" id="UP001169764"/>
    </source>
</evidence>
<accession>A0ABT8Y8V0</accession>
<dbReference type="Proteomes" id="UP001169764">
    <property type="component" value="Unassembled WGS sequence"/>
</dbReference>
<reference evidence="2" key="1">
    <citation type="submission" date="2023-07" db="EMBL/GenBank/DDBJ databases">
        <authorList>
            <person name="Kim M."/>
        </authorList>
    </citation>
    <scope>NUCLEOTIDE SEQUENCE</scope>
    <source>
        <strain evidence="2">BIUV-7</strain>
    </source>
</reference>
<keyword evidence="3" id="KW-1185">Reference proteome</keyword>
<evidence type="ECO:0000313" key="2">
    <source>
        <dbReference type="EMBL" id="MDO6414757.1"/>
    </source>
</evidence>
<dbReference type="EMBL" id="JAUOTP010000004">
    <property type="protein sequence ID" value="MDO6414757.1"/>
    <property type="molecule type" value="Genomic_DNA"/>
</dbReference>